<gene>
    <name evidence="1" type="ORF">OXU80_04060</name>
</gene>
<reference evidence="1" key="1">
    <citation type="submission" date="2022-11" db="EMBL/GenBank/DDBJ databases">
        <title>beta-Carotene-producing bacterium, Jeongeuplla avenae sp. nov., alleviates the salt stress of Arabidopsis seedlings.</title>
        <authorList>
            <person name="Jiang L."/>
            <person name="Lee J."/>
        </authorList>
    </citation>
    <scope>NUCLEOTIDE SEQUENCE</scope>
    <source>
        <strain evidence="1">DY_R2A_6</strain>
    </source>
</reference>
<evidence type="ECO:0000313" key="2">
    <source>
        <dbReference type="Proteomes" id="UP001163223"/>
    </source>
</evidence>
<accession>A0ACD4NRZ7</accession>
<proteinExistence type="predicted"/>
<keyword evidence="2" id="KW-1185">Reference proteome</keyword>
<sequence>MNEQIEEVRGLLDGLSSDLDAEIRDIQAEAQGRILAAVAASRAKQASMMVRLANLSAAANMIGIGGEVVDVPLAAVSHPTDGPRKSPTDIILRALLSSGEPVLSTTLDNLVTAAGWTKSAAEKTKTRLRETGAVVREDRHYSITKIGRERIGGQSPPKE</sequence>
<name>A0ACD4NRZ7_9HYPH</name>
<protein>
    <submittedName>
        <fullName evidence="1">Uncharacterized protein</fullName>
    </submittedName>
</protein>
<evidence type="ECO:0000313" key="1">
    <source>
        <dbReference type="EMBL" id="WAJ29420.1"/>
    </source>
</evidence>
<organism evidence="1 2">
    <name type="scientific">Antarcticirhabdus aurantiaca</name>
    <dbReference type="NCBI Taxonomy" id="2606717"/>
    <lineage>
        <taxon>Bacteria</taxon>
        <taxon>Pseudomonadati</taxon>
        <taxon>Pseudomonadota</taxon>
        <taxon>Alphaproteobacteria</taxon>
        <taxon>Hyphomicrobiales</taxon>
        <taxon>Aurantimonadaceae</taxon>
        <taxon>Antarcticirhabdus</taxon>
    </lineage>
</organism>
<dbReference type="Proteomes" id="UP001163223">
    <property type="component" value="Chromosome"/>
</dbReference>
<dbReference type="EMBL" id="CP113520">
    <property type="protein sequence ID" value="WAJ29420.1"/>
    <property type="molecule type" value="Genomic_DNA"/>
</dbReference>